<reference evidence="3" key="2">
    <citation type="submission" date="2017-02" db="EMBL/GenBank/DDBJ databases">
        <title>Sunflower complete genome.</title>
        <authorList>
            <person name="Langlade N."/>
            <person name="Munos S."/>
        </authorList>
    </citation>
    <scope>NUCLEOTIDE SEQUENCE [LARGE SCALE GENOMIC DNA]</scope>
    <source>
        <tissue evidence="3">Leaves</tissue>
    </source>
</reference>
<reference evidence="2" key="3">
    <citation type="submission" date="2020-06" db="EMBL/GenBank/DDBJ databases">
        <title>Helianthus annuus Genome sequencing and assembly Release 2.</title>
        <authorList>
            <person name="Gouzy J."/>
            <person name="Langlade N."/>
            <person name="Munos S."/>
        </authorList>
    </citation>
    <scope>NUCLEOTIDE SEQUENCE</scope>
    <source>
        <tissue evidence="2">Leaves</tissue>
    </source>
</reference>
<dbReference type="EMBL" id="CM007906">
    <property type="protein sequence ID" value="OTF87810.1"/>
    <property type="molecule type" value="Genomic_DNA"/>
</dbReference>
<gene>
    <name evidence="3" type="ORF">HannXRQ_Chr17g0566031</name>
    <name evidence="2" type="ORF">HanXRQr2_Chr17g0825931</name>
</gene>
<dbReference type="Gramene" id="mRNA:HanXRQr2_Chr17g0825931">
    <property type="protein sequence ID" value="mRNA:HanXRQr2_Chr17g0825931"/>
    <property type="gene ID" value="HanXRQr2_Chr17g0825931"/>
</dbReference>
<feature type="compositionally biased region" description="Polar residues" evidence="1">
    <location>
        <begin position="54"/>
        <end position="66"/>
    </location>
</feature>
<protein>
    <submittedName>
        <fullName evidence="3">Putative zinc finger, CCHC-type, Gag-polypeptide of LTR copia-type</fullName>
    </submittedName>
    <submittedName>
        <fullName evidence="2">RNA-directed DNA polymerase</fullName>
        <ecNumber evidence="2">2.7.7.49</ecNumber>
    </submittedName>
</protein>
<evidence type="ECO:0000256" key="1">
    <source>
        <dbReference type="SAM" id="MobiDB-lite"/>
    </source>
</evidence>
<dbReference type="InterPro" id="IPR036875">
    <property type="entry name" value="Znf_CCHC_sf"/>
</dbReference>
<dbReference type="PANTHER" id="PTHR47481">
    <property type="match status" value="1"/>
</dbReference>
<dbReference type="Pfam" id="PF14223">
    <property type="entry name" value="Retrotran_gag_2"/>
    <property type="match status" value="1"/>
</dbReference>
<keyword evidence="2" id="KW-0808">Transferase</keyword>
<sequence>MASIDSTNMNTTSHLPTTKLSSSNYLVWRKHMMLLFALHKLSSHIDGSSSSPSETVTTGDKTSPNPEFSKWTESDQKAALLLFSSLTEEVATEILGLKSAREIWLALENLYINASVERVQSLRDSLSQLTKGTSSVTEFSRRFNILCEQLAAIGHPVVETEKLHWFLRGLGPSYEVFSTAIRAIKPAPPFRDLVAQAENHELFSLSLHGNTTPPAAFHAQQNRGSSTQGRGRGFSSRGNYSRGSHGKGRGQNRRPPHCQLCRTNGHYASACPNLRSYATQAPPSDESLAKAFHAQCHVTSDGPDWTADSGATDHMSPTHDSLHHSTPYKGSEHQASTR</sequence>
<accession>A0A251RU86</accession>
<evidence type="ECO:0000313" key="3">
    <source>
        <dbReference type="EMBL" id="OTF87810.1"/>
    </source>
</evidence>
<feature type="region of interest" description="Disordered" evidence="1">
    <location>
        <begin position="44"/>
        <end position="70"/>
    </location>
</feature>
<organism evidence="3 4">
    <name type="scientific">Helianthus annuus</name>
    <name type="common">Common sunflower</name>
    <dbReference type="NCBI Taxonomy" id="4232"/>
    <lineage>
        <taxon>Eukaryota</taxon>
        <taxon>Viridiplantae</taxon>
        <taxon>Streptophyta</taxon>
        <taxon>Embryophyta</taxon>
        <taxon>Tracheophyta</taxon>
        <taxon>Spermatophyta</taxon>
        <taxon>Magnoliopsida</taxon>
        <taxon>eudicotyledons</taxon>
        <taxon>Gunneridae</taxon>
        <taxon>Pentapetalae</taxon>
        <taxon>asterids</taxon>
        <taxon>campanulids</taxon>
        <taxon>Asterales</taxon>
        <taxon>Asteraceae</taxon>
        <taxon>Asteroideae</taxon>
        <taxon>Heliantheae alliance</taxon>
        <taxon>Heliantheae</taxon>
        <taxon>Helianthus</taxon>
    </lineage>
</organism>
<keyword evidence="2" id="KW-0695">RNA-directed DNA polymerase</keyword>
<feature type="region of interest" description="Disordered" evidence="1">
    <location>
        <begin position="303"/>
        <end position="338"/>
    </location>
</feature>
<evidence type="ECO:0000313" key="2">
    <source>
        <dbReference type="EMBL" id="KAF5757374.1"/>
    </source>
</evidence>
<name>A0A251RU86_HELAN</name>
<dbReference type="SUPFAM" id="SSF57756">
    <property type="entry name" value="Retrovirus zinc finger-like domains"/>
    <property type="match status" value="1"/>
</dbReference>
<dbReference type="AlphaFoldDB" id="A0A251RU86"/>
<dbReference type="EMBL" id="MNCJ02000332">
    <property type="protein sequence ID" value="KAF5757374.1"/>
    <property type="molecule type" value="Genomic_DNA"/>
</dbReference>
<feature type="compositionally biased region" description="Basic residues" evidence="1">
    <location>
        <begin position="244"/>
        <end position="256"/>
    </location>
</feature>
<proteinExistence type="predicted"/>
<feature type="compositionally biased region" description="Polar residues" evidence="1">
    <location>
        <begin position="213"/>
        <end position="229"/>
    </location>
</feature>
<reference evidence="2 4" key="1">
    <citation type="journal article" date="2017" name="Nature">
        <title>The sunflower genome provides insights into oil metabolism, flowering and Asterid evolution.</title>
        <authorList>
            <person name="Badouin H."/>
            <person name="Gouzy J."/>
            <person name="Grassa C.J."/>
            <person name="Murat F."/>
            <person name="Staton S.E."/>
            <person name="Cottret L."/>
            <person name="Lelandais-Briere C."/>
            <person name="Owens G.L."/>
            <person name="Carrere S."/>
            <person name="Mayjonade B."/>
            <person name="Legrand L."/>
            <person name="Gill N."/>
            <person name="Kane N.C."/>
            <person name="Bowers J.E."/>
            <person name="Hubner S."/>
            <person name="Bellec A."/>
            <person name="Berard A."/>
            <person name="Berges H."/>
            <person name="Blanchet N."/>
            <person name="Boniface M.C."/>
            <person name="Brunel D."/>
            <person name="Catrice O."/>
            <person name="Chaidir N."/>
            <person name="Claudel C."/>
            <person name="Donnadieu C."/>
            <person name="Faraut T."/>
            <person name="Fievet G."/>
            <person name="Helmstetter N."/>
            <person name="King M."/>
            <person name="Knapp S.J."/>
            <person name="Lai Z."/>
            <person name="Le Paslier M.C."/>
            <person name="Lippi Y."/>
            <person name="Lorenzon L."/>
            <person name="Mandel J.R."/>
            <person name="Marage G."/>
            <person name="Marchand G."/>
            <person name="Marquand E."/>
            <person name="Bret-Mestries E."/>
            <person name="Morien E."/>
            <person name="Nambeesan S."/>
            <person name="Nguyen T."/>
            <person name="Pegot-Espagnet P."/>
            <person name="Pouilly N."/>
            <person name="Raftis F."/>
            <person name="Sallet E."/>
            <person name="Schiex T."/>
            <person name="Thomas J."/>
            <person name="Vandecasteele C."/>
            <person name="Vares D."/>
            <person name="Vear F."/>
            <person name="Vautrin S."/>
            <person name="Crespi M."/>
            <person name="Mangin B."/>
            <person name="Burke J.M."/>
            <person name="Salse J."/>
            <person name="Munos S."/>
            <person name="Vincourt P."/>
            <person name="Rieseberg L.H."/>
            <person name="Langlade N.B."/>
        </authorList>
    </citation>
    <scope>NUCLEOTIDE SEQUENCE [LARGE SCALE GENOMIC DNA]</scope>
    <source>
        <strain evidence="4">cv. SF193</strain>
        <tissue evidence="2">Leaves</tissue>
    </source>
</reference>
<keyword evidence="4" id="KW-1185">Reference proteome</keyword>
<dbReference type="GO" id="GO:0003964">
    <property type="term" value="F:RNA-directed DNA polymerase activity"/>
    <property type="evidence" value="ECO:0007669"/>
    <property type="project" value="UniProtKB-KW"/>
</dbReference>
<feature type="compositionally biased region" description="Low complexity" evidence="1">
    <location>
        <begin position="44"/>
        <end position="53"/>
    </location>
</feature>
<evidence type="ECO:0000313" key="4">
    <source>
        <dbReference type="Proteomes" id="UP000215914"/>
    </source>
</evidence>
<dbReference type="Proteomes" id="UP000215914">
    <property type="component" value="Chromosome 17"/>
</dbReference>
<keyword evidence="2" id="KW-0548">Nucleotidyltransferase</keyword>
<feature type="region of interest" description="Disordered" evidence="1">
    <location>
        <begin position="213"/>
        <end position="258"/>
    </location>
</feature>
<dbReference type="PANTHER" id="PTHR47481:SF3">
    <property type="entry name" value="GAG-POLYPEPTIDE OF LTR COPIA-TYPE-RELATED"/>
    <property type="match status" value="1"/>
</dbReference>
<dbReference type="InParanoid" id="A0A251RU86"/>
<dbReference type="EC" id="2.7.7.49" evidence="2"/>
<dbReference type="OMA" id="RFNILCE"/>
<dbReference type="GO" id="GO:0003676">
    <property type="term" value="F:nucleic acid binding"/>
    <property type="evidence" value="ECO:0007669"/>
    <property type="project" value="InterPro"/>
</dbReference>
<dbReference type="GO" id="GO:0008270">
    <property type="term" value="F:zinc ion binding"/>
    <property type="evidence" value="ECO:0007669"/>
    <property type="project" value="InterPro"/>
</dbReference>